<dbReference type="PROSITE" id="PS50097">
    <property type="entry name" value="BTB"/>
    <property type="match status" value="1"/>
</dbReference>
<dbReference type="EMBL" id="KN834805">
    <property type="protein sequence ID" value="KIK55491.1"/>
    <property type="molecule type" value="Genomic_DNA"/>
</dbReference>
<dbReference type="CDD" id="cd18186">
    <property type="entry name" value="BTB_POZ_ZBTB_KLHL-like"/>
    <property type="match status" value="1"/>
</dbReference>
<evidence type="ECO:0000313" key="4">
    <source>
        <dbReference type="Proteomes" id="UP000053593"/>
    </source>
</evidence>
<accession>A0A0D0BL86</accession>
<organism evidence="3 4">
    <name type="scientific">Collybiopsis luxurians FD-317 M1</name>
    <dbReference type="NCBI Taxonomy" id="944289"/>
    <lineage>
        <taxon>Eukaryota</taxon>
        <taxon>Fungi</taxon>
        <taxon>Dikarya</taxon>
        <taxon>Basidiomycota</taxon>
        <taxon>Agaricomycotina</taxon>
        <taxon>Agaricomycetes</taxon>
        <taxon>Agaricomycetidae</taxon>
        <taxon>Agaricales</taxon>
        <taxon>Marasmiineae</taxon>
        <taxon>Omphalotaceae</taxon>
        <taxon>Collybiopsis</taxon>
        <taxon>Collybiopsis luxurians</taxon>
    </lineage>
</organism>
<feature type="domain" description="BTB" evidence="2">
    <location>
        <begin position="122"/>
        <end position="188"/>
    </location>
</feature>
<sequence>MFSDIDSPTTPFGLNRSAFSRPNSPKAFHYLSVVGPNPVLGPAEPPSSTGLSVSIPVTPERNGGGGGGGGGGGSVHGSQKATTTGSNTSTLLALPSIATRMKPSIDSIMGQCNEYYFDHPVPVVLFSVQGHLFKVHRYFLERDSLFLRGVLSTVQEPQSHPLEIHGVSSQEFKALLNFFYQGMYRENAVGTISESIDLLAAASALKFDRARELAIAAIDKALTSAASDASDESGESECPGAVDTIILAEKFGITKWLRPAYISLCKRQEPLSLTEAERMGSIEKVIKLMRAREEFLRENLGGDGSRATSPTLSLYPWSKSVHVQGLPRKLDARPTNPEHEAEKIVDRIFFSSGNEQ</sequence>
<dbReference type="SUPFAM" id="SSF54695">
    <property type="entry name" value="POZ domain"/>
    <property type="match status" value="1"/>
</dbReference>
<proteinExistence type="predicted"/>
<protein>
    <recommendedName>
        <fullName evidence="2">BTB domain-containing protein</fullName>
    </recommendedName>
</protein>
<feature type="compositionally biased region" description="Polar residues" evidence="1">
    <location>
        <begin position="76"/>
        <end position="87"/>
    </location>
</feature>
<feature type="region of interest" description="Disordered" evidence="1">
    <location>
        <begin position="41"/>
        <end position="87"/>
    </location>
</feature>
<dbReference type="Proteomes" id="UP000053593">
    <property type="component" value="Unassembled WGS sequence"/>
</dbReference>
<dbReference type="InterPro" id="IPR000210">
    <property type="entry name" value="BTB/POZ_dom"/>
</dbReference>
<dbReference type="AlphaFoldDB" id="A0A0D0BL86"/>
<dbReference type="Pfam" id="PF00651">
    <property type="entry name" value="BTB"/>
    <property type="match status" value="1"/>
</dbReference>
<reference evidence="3 4" key="1">
    <citation type="submission" date="2014-04" db="EMBL/GenBank/DDBJ databases">
        <title>Evolutionary Origins and Diversification of the Mycorrhizal Mutualists.</title>
        <authorList>
            <consortium name="DOE Joint Genome Institute"/>
            <consortium name="Mycorrhizal Genomics Consortium"/>
            <person name="Kohler A."/>
            <person name="Kuo A."/>
            <person name="Nagy L.G."/>
            <person name="Floudas D."/>
            <person name="Copeland A."/>
            <person name="Barry K.W."/>
            <person name="Cichocki N."/>
            <person name="Veneault-Fourrey C."/>
            <person name="LaButti K."/>
            <person name="Lindquist E.A."/>
            <person name="Lipzen A."/>
            <person name="Lundell T."/>
            <person name="Morin E."/>
            <person name="Murat C."/>
            <person name="Riley R."/>
            <person name="Ohm R."/>
            <person name="Sun H."/>
            <person name="Tunlid A."/>
            <person name="Henrissat B."/>
            <person name="Grigoriev I.V."/>
            <person name="Hibbett D.S."/>
            <person name="Martin F."/>
        </authorList>
    </citation>
    <scope>NUCLEOTIDE SEQUENCE [LARGE SCALE GENOMIC DNA]</scope>
    <source>
        <strain evidence="3 4">FD-317 M1</strain>
    </source>
</reference>
<gene>
    <name evidence="3" type="ORF">GYMLUDRAFT_836184</name>
</gene>
<dbReference type="SMART" id="SM00225">
    <property type="entry name" value="BTB"/>
    <property type="match status" value="1"/>
</dbReference>
<evidence type="ECO:0000256" key="1">
    <source>
        <dbReference type="SAM" id="MobiDB-lite"/>
    </source>
</evidence>
<dbReference type="HOGENOM" id="CLU_778571_0_0_1"/>
<dbReference type="InterPro" id="IPR011333">
    <property type="entry name" value="SKP1/BTB/POZ_sf"/>
</dbReference>
<keyword evidence="4" id="KW-1185">Reference proteome</keyword>
<evidence type="ECO:0000313" key="3">
    <source>
        <dbReference type="EMBL" id="KIK55491.1"/>
    </source>
</evidence>
<evidence type="ECO:0000259" key="2">
    <source>
        <dbReference type="PROSITE" id="PS50097"/>
    </source>
</evidence>
<name>A0A0D0BL86_9AGAR</name>
<dbReference type="OrthoDB" id="3223751at2759"/>
<feature type="compositionally biased region" description="Gly residues" evidence="1">
    <location>
        <begin position="62"/>
        <end position="75"/>
    </location>
</feature>
<dbReference type="Gene3D" id="3.30.710.10">
    <property type="entry name" value="Potassium Channel Kv1.1, Chain A"/>
    <property type="match status" value="1"/>
</dbReference>